<gene>
    <name evidence="1" type="ORF">MMAB1_1042</name>
</gene>
<dbReference type="EMBL" id="LT158599">
    <property type="protein sequence ID" value="CVK32256.1"/>
    <property type="molecule type" value="Genomic_DNA"/>
</dbReference>
<sequence length="105" mass="12421">MLRDGLAVRIAEEERIIPNVEMKFKKDDFDRYAMTMARAVMFDDIRFFISPIELQIPYKLYLGSDKDIEDAVYLWVLFCEMLDGDLMRSFMERLHVRGEPYGIGV</sequence>
<dbReference type="Proteomes" id="UP000069850">
    <property type="component" value="Chromosome 1"/>
</dbReference>
<evidence type="ECO:0000313" key="1">
    <source>
        <dbReference type="EMBL" id="CVK32256.1"/>
    </source>
</evidence>
<evidence type="ECO:0000313" key="2">
    <source>
        <dbReference type="Proteomes" id="UP000069850"/>
    </source>
</evidence>
<protein>
    <submittedName>
        <fullName evidence="1">Uncharacterized protein</fullName>
    </submittedName>
</protein>
<reference evidence="1 2" key="1">
    <citation type="submission" date="2016-01" db="EMBL/GenBank/DDBJ databases">
        <authorList>
            <person name="Manzoor S."/>
        </authorList>
    </citation>
    <scope>NUCLEOTIDE SEQUENCE [LARGE SCALE GENOMIC DNA]</scope>
    <source>
        <strain evidence="1">Methanoculleus sp MAB1</strain>
    </source>
</reference>
<accession>A0A0X3BJB1</accession>
<organism evidence="1 2">
    <name type="scientific">Methanoculleus bourgensis</name>
    <dbReference type="NCBI Taxonomy" id="83986"/>
    <lineage>
        <taxon>Archaea</taxon>
        <taxon>Methanobacteriati</taxon>
        <taxon>Methanobacteriota</taxon>
        <taxon>Stenosarchaea group</taxon>
        <taxon>Methanomicrobia</taxon>
        <taxon>Methanomicrobiales</taxon>
        <taxon>Methanomicrobiaceae</taxon>
        <taxon>Methanoculleus</taxon>
    </lineage>
</organism>
<dbReference type="AlphaFoldDB" id="A0A0X3BJB1"/>
<proteinExistence type="predicted"/>
<name>A0A0X3BJB1_9EURY</name>
<dbReference type="KEGG" id="mema:MMAB1_1042"/>